<evidence type="ECO:0000313" key="2">
    <source>
        <dbReference type="Proteomes" id="UP001143480"/>
    </source>
</evidence>
<name>A0A9W6KH82_9ACTN</name>
<comment type="caution">
    <text evidence="1">The sequence shown here is derived from an EMBL/GenBank/DDBJ whole genome shotgun (WGS) entry which is preliminary data.</text>
</comment>
<gene>
    <name evidence="1" type="ORF">GCM10017581_012090</name>
</gene>
<protein>
    <submittedName>
        <fullName evidence="1">Uncharacterized protein</fullName>
    </submittedName>
</protein>
<dbReference type="Proteomes" id="UP001143480">
    <property type="component" value="Unassembled WGS sequence"/>
</dbReference>
<reference evidence="1" key="2">
    <citation type="submission" date="2023-01" db="EMBL/GenBank/DDBJ databases">
        <authorList>
            <person name="Sun Q."/>
            <person name="Evtushenko L."/>
        </authorList>
    </citation>
    <scope>NUCLEOTIDE SEQUENCE</scope>
    <source>
        <strain evidence="1">VKM Ac-1321</strain>
    </source>
</reference>
<proteinExistence type="predicted"/>
<organism evidence="1 2">
    <name type="scientific">Dactylosporangium matsuzakiense</name>
    <dbReference type="NCBI Taxonomy" id="53360"/>
    <lineage>
        <taxon>Bacteria</taxon>
        <taxon>Bacillati</taxon>
        <taxon>Actinomycetota</taxon>
        <taxon>Actinomycetes</taxon>
        <taxon>Micromonosporales</taxon>
        <taxon>Micromonosporaceae</taxon>
        <taxon>Dactylosporangium</taxon>
    </lineage>
</organism>
<dbReference type="AlphaFoldDB" id="A0A9W6KH82"/>
<dbReference type="RefSeq" id="WP_261961588.1">
    <property type="nucleotide sequence ID" value="NZ_BAAAXA010000001.1"/>
</dbReference>
<evidence type="ECO:0000313" key="1">
    <source>
        <dbReference type="EMBL" id="GLK99468.1"/>
    </source>
</evidence>
<sequence>MAQTLNVVLTDPDGAGEQDLEIRDTDSFLLVRAPQDLRDLHAFPEGFPGHGDLVYRGGSTDDSLLG</sequence>
<keyword evidence="2" id="KW-1185">Reference proteome</keyword>
<reference evidence="1" key="1">
    <citation type="journal article" date="2014" name="Int. J. Syst. Evol. Microbiol.">
        <title>Complete genome sequence of Corynebacterium casei LMG S-19264T (=DSM 44701T), isolated from a smear-ripened cheese.</title>
        <authorList>
            <consortium name="US DOE Joint Genome Institute (JGI-PGF)"/>
            <person name="Walter F."/>
            <person name="Albersmeier A."/>
            <person name="Kalinowski J."/>
            <person name="Ruckert C."/>
        </authorList>
    </citation>
    <scope>NUCLEOTIDE SEQUENCE</scope>
    <source>
        <strain evidence="1">VKM Ac-1321</strain>
    </source>
</reference>
<dbReference type="EMBL" id="BSFP01000004">
    <property type="protein sequence ID" value="GLK99468.1"/>
    <property type="molecule type" value="Genomic_DNA"/>
</dbReference>
<accession>A0A9W6KH82</accession>